<accession>A0A067MVN3</accession>
<dbReference type="HOGENOM" id="CLU_164170_1_0_1"/>
<dbReference type="PANTHER" id="PTHR39218">
    <property type="entry name" value="OXIDOREDUCTASE 14 KDA SUBUNIT, PUTATIVE (AFU_ORTHOLOGUE AFUA_1G12110)-RELATED"/>
    <property type="match status" value="1"/>
</dbReference>
<sequence length="83" mass="9028">MTVVSSILGFGAFGFAVRCWQLGIQRRNIMDNLGGHALSVGAWGTLGYFAYGWQERQNVLLAEKHKMLKERAEQASAAAAEAA</sequence>
<dbReference type="AlphaFoldDB" id="A0A067MVN3"/>
<evidence type="ECO:0000313" key="1">
    <source>
        <dbReference type="EMBL" id="KDQ15917.1"/>
    </source>
</evidence>
<dbReference type="EMBL" id="KL198030">
    <property type="protein sequence ID" value="KDQ15917.1"/>
    <property type="molecule type" value="Genomic_DNA"/>
</dbReference>
<keyword evidence="2" id="KW-1185">Reference proteome</keyword>
<dbReference type="InParanoid" id="A0A067MVN3"/>
<name>A0A067MVN3_BOTB1</name>
<evidence type="ECO:0000313" key="2">
    <source>
        <dbReference type="Proteomes" id="UP000027195"/>
    </source>
</evidence>
<protein>
    <submittedName>
        <fullName evidence="1">Uncharacterized protein</fullName>
    </submittedName>
</protein>
<dbReference type="PANTHER" id="PTHR39218:SF1">
    <property type="entry name" value="OXIDOREDUCTASE 14 KDA SUBUNIT, PUTATIVE (AFU_ORTHOLOGUE AFUA_1G12110)-RELATED"/>
    <property type="match status" value="1"/>
</dbReference>
<dbReference type="Proteomes" id="UP000027195">
    <property type="component" value="Unassembled WGS sequence"/>
</dbReference>
<gene>
    <name evidence="1" type="ORF">BOTBODRAFT_31366</name>
</gene>
<dbReference type="OrthoDB" id="2141050at2759"/>
<reference evidence="2" key="1">
    <citation type="journal article" date="2014" name="Proc. Natl. Acad. Sci. U.S.A.">
        <title>Extensive sampling of basidiomycete genomes demonstrates inadequacy of the white-rot/brown-rot paradigm for wood decay fungi.</title>
        <authorList>
            <person name="Riley R."/>
            <person name="Salamov A.A."/>
            <person name="Brown D.W."/>
            <person name="Nagy L.G."/>
            <person name="Floudas D."/>
            <person name="Held B.W."/>
            <person name="Levasseur A."/>
            <person name="Lombard V."/>
            <person name="Morin E."/>
            <person name="Otillar R."/>
            <person name="Lindquist E.A."/>
            <person name="Sun H."/>
            <person name="LaButti K.M."/>
            <person name="Schmutz J."/>
            <person name="Jabbour D."/>
            <person name="Luo H."/>
            <person name="Baker S.E."/>
            <person name="Pisabarro A.G."/>
            <person name="Walton J.D."/>
            <person name="Blanchette R.A."/>
            <person name="Henrissat B."/>
            <person name="Martin F."/>
            <person name="Cullen D."/>
            <person name="Hibbett D.S."/>
            <person name="Grigoriev I.V."/>
        </authorList>
    </citation>
    <scope>NUCLEOTIDE SEQUENCE [LARGE SCALE GENOMIC DNA]</scope>
    <source>
        <strain evidence="2">FD-172 SS1</strain>
    </source>
</reference>
<organism evidence="1 2">
    <name type="scientific">Botryobasidium botryosum (strain FD-172 SS1)</name>
    <dbReference type="NCBI Taxonomy" id="930990"/>
    <lineage>
        <taxon>Eukaryota</taxon>
        <taxon>Fungi</taxon>
        <taxon>Dikarya</taxon>
        <taxon>Basidiomycota</taxon>
        <taxon>Agaricomycotina</taxon>
        <taxon>Agaricomycetes</taxon>
        <taxon>Cantharellales</taxon>
        <taxon>Botryobasidiaceae</taxon>
        <taxon>Botryobasidium</taxon>
    </lineage>
</organism>
<proteinExistence type="predicted"/>